<feature type="compositionally biased region" description="Polar residues" evidence="2">
    <location>
        <begin position="211"/>
        <end position="223"/>
    </location>
</feature>
<keyword evidence="6" id="KW-1185">Reference proteome</keyword>
<keyword evidence="3" id="KW-0812">Transmembrane</keyword>
<feature type="compositionally biased region" description="Polar residues" evidence="2">
    <location>
        <begin position="370"/>
        <end position="383"/>
    </location>
</feature>
<evidence type="ECO:0000256" key="3">
    <source>
        <dbReference type="SAM" id="Phobius"/>
    </source>
</evidence>
<organism evidence="5 6">
    <name type="scientific">Pinctada imbricata</name>
    <name type="common">Atlantic pearl-oyster</name>
    <name type="synonym">Pinctada martensii</name>
    <dbReference type="NCBI Taxonomy" id="66713"/>
    <lineage>
        <taxon>Eukaryota</taxon>
        <taxon>Metazoa</taxon>
        <taxon>Spiralia</taxon>
        <taxon>Lophotrochozoa</taxon>
        <taxon>Mollusca</taxon>
        <taxon>Bivalvia</taxon>
        <taxon>Autobranchia</taxon>
        <taxon>Pteriomorphia</taxon>
        <taxon>Pterioida</taxon>
        <taxon>Pterioidea</taxon>
        <taxon>Pteriidae</taxon>
        <taxon>Pinctada</taxon>
    </lineage>
</organism>
<protein>
    <recommendedName>
        <fullName evidence="4">Cadherin domain-containing protein</fullName>
    </recommendedName>
</protein>
<keyword evidence="3" id="KW-0472">Membrane</keyword>
<keyword evidence="1" id="KW-0106">Calcium</keyword>
<dbReference type="EMBL" id="VSWD01000006">
    <property type="protein sequence ID" value="KAK3100073.1"/>
    <property type="molecule type" value="Genomic_DNA"/>
</dbReference>
<accession>A0AA88Y7U3</accession>
<feature type="region of interest" description="Disordered" evidence="2">
    <location>
        <begin position="316"/>
        <end position="352"/>
    </location>
</feature>
<evidence type="ECO:0000259" key="4">
    <source>
        <dbReference type="PROSITE" id="PS50268"/>
    </source>
</evidence>
<evidence type="ECO:0000256" key="2">
    <source>
        <dbReference type="SAM" id="MobiDB-lite"/>
    </source>
</evidence>
<dbReference type="InterPro" id="IPR002126">
    <property type="entry name" value="Cadherin-like_dom"/>
</dbReference>
<feature type="region of interest" description="Disordered" evidence="2">
    <location>
        <begin position="364"/>
        <end position="383"/>
    </location>
</feature>
<feature type="compositionally biased region" description="Polar residues" evidence="2">
    <location>
        <begin position="325"/>
        <end position="345"/>
    </location>
</feature>
<dbReference type="CDD" id="cd11304">
    <property type="entry name" value="Cadherin_repeat"/>
    <property type="match status" value="1"/>
</dbReference>
<dbReference type="Proteomes" id="UP001186944">
    <property type="component" value="Unassembled WGS sequence"/>
</dbReference>
<feature type="compositionally biased region" description="Basic and acidic residues" evidence="2">
    <location>
        <begin position="264"/>
        <end position="281"/>
    </location>
</feature>
<dbReference type="GO" id="GO:0016020">
    <property type="term" value="C:membrane"/>
    <property type="evidence" value="ECO:0007669"/>
    <property type="project" value="InterPro"/>
</dbReference>
<feature type="transmembrane region" description="Helical" evidence="3">
    <location>
        <begin position="58"/>
        <end position="82"/>
    </location>
</feature>
<dbReference type="AlphaFoldDB" id="A0AA88Y7U3"/>
<comment type="caution">
    <text evidence="5">The sequence shown here is derived from an EMBL/GenBank/DDBJ whole genome shotgun (WGS) entry which is preliminary data.</text>
</comment>
<reference evidence="5" key="1">
    <citation type="submission" date="2019-08" db="EMBL/GenBank/DDBJ databases">
        <title>The improved chromosome-level genome for the pearl oyster Pinctada fucata martensii using PacBio sequencing and Hi-C.</title>
        <authorList>
            <person name="Zheng Z."/>
        </authorList>
    </citation>
    <scope>NUCLEOTIDE SEQUENCE</scope>
    <source>
        <strain evidence="5">ZZ-2019</strain>
        <tissue evidence="5">Adductor muscle</tissue>
    </source>
</reference>
<dbReference type="GO" id="GO:0007156">
    <property type="term" value="P:homophilic cell adhesion via plasma membrane adhesion molecules"/>
    <property type="evidence" value="ECO:0007669"/>
    <property type="project" value="InterPro"/>
</dbReference>
<dbReference type="Gene3D" id="2.60.40.60">
    <property type="entry name" value="Cadherins"/>
    <property type="match status" value="1"/>
</dbReference>
<evidence type="ECO:0000313" key="5">
    <source>
        <dbReference type="EMBL" id="KAK3100073.1"/>
    </source>
</evidence>
<feature type="compositionally biased region" description="Polar residues" evidence="2">
    <location>
        <begin position="282"/>
        <end position="298"/>
    </location>
</feature>
<sequence length="417" mass="47675">MFKIDNKTGQITLVKSLTDDDSGTYTLVLAVQDGGVPQRTTWTNLVVVVGDKADAKNLIIVISVCSVTLFISIGLIITICIIRRHDNKNCNERRVHFEKGDKNLCWKWLKCLSAPTTQTNFINTVERVKDSNKHANQGHYVDTKPIISTSRESFMYDSLEKKVNVHLVLHIATHKLISSNIFLQILFTEVDLTSSYPANFTFVDNNVKMTSHEQTGSRSSLKTSVWEDRRRMPPPHPYQRYISMDEDYLRNPQKRKIYFARFRSNSESESVHQNKDGDSTKSEQSNVNQSNSFKQVDLNNSYSGPFYITSSLERKPNSHYAHPRSQFSPNSSRHATRRQLSTISATPEPVYDPVQELNAISYQDHEDLESSSPPGSRHSNQGQITQNNNIYHYANDIPLSPYDLHVEEKMFNKDVIV</sequence>
<dbReference type="PROSITE" id="PS50268">
    <property type="entry name" value="CADHERIN_2"/>
    <property type="match status" value="1"/>
</dbReference>
<proteinExistence type="predicted"/>
<feature type="region of interest" description="Disordered" evidence="2">
    <location>
        <begin position="261"/>
        <end position="298"/>
    </location>
</feature>
<feature type="region of interest" description="Disordered" evidence="2">
    <location>
        <begin position="211"/>
        <end position="245"/>
    </location>
</feature>
<dbReference type="SUPFAM" id="SSF49313">
    <property type="entry name" value="Cadherin-like"/>
    <property type="match status" value="1"/>
</dbReference>
<keyword evidence="3" id="KW-1133">Transmembrane helix</keyword>
<evidence type="ECO:0000256" key="1">
    <source>
        <dbReference type="PROSITE-ProRule" id="PRU00043"/>
    </source>
</evidence>
<evidence type="ECO:0000313" key="6">
    <source>
        <dbReference type="Proteomes" id="UP001186944"/>
    </source>
</evidence>
<feature type="domain" description="Cadherin" evidence="4">
    <location>
        <begin position="1"/>
        <end position="70"/>
    </location>
</feature>
<gene>
    <name evidence="5" type="ORF">FSP39_014307</name>
</gene>
<dbReference type="InterPro" id="IPR015919">
    <property type="entry name" value="Cadherin-like_sf"/>
</dbReference>
<dbReference type="GO" id="GO:0005509">
    <property type="term" value="F:calcium ion binding"/>
    <property type="evidence" value="ECO:0007669"/>
    <property type="project" value="UniProtKB-UniRule"/>
</dbReference>
<name>A0AA88Y7U3_PINIB</name>